<dbReference type="Proteomes" id="UP000838100">
    <property type="component" value="Unassembled WGS sequence"/>
</dbReference>
<gene>
    <name evidence="1" type="ORF">SIN8267_03544</name>
</gene>
<reference evidence="1" key="1">
    <citation type="submission" date="2021-12" db="EMBL/GenBank/DDBJ databases">
        <authorList>
            <person name="Rodrigo-Torres L."/>
            <person name="Arahal R. D."/>
            <person name="Lucena T."/>
        </authorList>
    </citation>
    <scope>NUCLEOTIDE SEQUENCE</scope>
    <source>
        <strain evidence="1">CECT 8267</strain>
    </source>
</reference>
<dbReference type="RefSeq" id="WP_237446075.1">
    <property type="nucleotide sequence ID" value="NZ_CAKLPX010000008.1"/>
</dbReference>
<dbReference type="Gene3D" id="3.40.960.10">
    <property type="entry name" value="VSR Endonuclease"/>
    <property type="match status" value="1"/>
</dbReference>
<organism evidence="1 2">
    <name type="scientific">Sinobacterium norvegicum</name>
    <dbReference type="NCBI Taxonomy" id="1641715"/>
    <lineage>
        <taxon>Bacteria</taxon>
        <taxon>Pseudomonadati</taxon>
        <taxon>Pseudomonadota</taxon>
        <taxon>Gammaproteobacteria</taxon>
        <taxon>Cellvibrionales</taxon>
        <taxon>Spongiibacteraceae</taxon>
        <taxon>Sinobacterium</taxon>
    </lineage>
</organism>
<comment type="caution">
    <text evidence="1">The sequence shown here is derived from an EMBL/GenBank/DDBJ whole genome shotgun (WGS) entry which is preliminary data.</text>
</comment>
<sequence>MNPDNLSTSKLAKLLGVDSKVLFALMAEKDWLRRENDSWILTGQGEFHGGCYVQSERYGQYVVWPKTIVDHPMLAKYQDEQQLTATKLGAPSGLSGKRVNEILHELDWLERSSDGWQATELGRIHGAQQRSGKQGLYVVWPGELRHNRHLLRAMSALQFEPNAVLKSRTNHLCALDGHRLPSADYAVIDNWLYMAGLLHAFERPLAVQEDVISDFYLPDKNIYIEYWGDQSSAKSMLSKMEKKEVYQKYRFKLIELDKHELADIDTVLPQKLLQLGVTL</sequence>
<evidence type="ECO:0000313" key="2">
    <source>
        <dbReference type="Proteomes" id="UP000838100"/>
    </source>
</evidence>
<evidence type="ECO:0008006" key="3">
    <source>
        <dbReference type="Google" id="ProtNLM"/>
    </source>
</evidence>
<evidence type="ECO:0000313" key="1">
    <source>
        <dbReference type="EMBL" id="CAH0993395.1"/>
    </source>
</evidence>
<accession>A0ABM9AK45</accession>
<name>A0ABM9AK45_9GAMM</name>
<protein>
    <recommendedName>
        <fullName evidence="3">Glycerol kinase</fullName>
    </recommendedName>
</protein>
<keyword evidence="2" id="KW-1185">Reference proteome</keyword>
<dbReference type="EMBL" id="CAKLPX010000008">
    <property type="protein sequence ID" value="CAH0993395.1"/>
    <property type="molecule type" value="Genomic_DNA"/>
</dbReference>
<proteinExistence type="predicted"/>